<evidence type="ECO:0000256" key="1">
    <source>
        <dbReference type="SAM" id="MobiDB-lite"/>
    </source>
</evidence>
<proteinExistence type="predicted"/>
<dbReference type="OrthoDB" id="2959108at2759"/>
<name>A0A165EC62_EXIGL</name>
<feature type="compositionally biased region" description="Low complexity" evidence="1">
    <location>
        <begin position="458"/>
        <end position="479"/>
    </location>
</feature>
<feature type="compositionally biased region" description="Basic residues" evidence="1">
    <location>
        <begin position="300"/>
        <end position="310"/>
    </location>
</feature>
<feature type="compositionally biased region" description="Acidic residues" evidence="1">
    <location>
        <begin position="213"/>
        <end position="226"/>
    </location>
</feature>
<feature type="region of interest" description="Disordered" evidence="1">
    <location>
        <begin position="274"/>
        <end position="328"/>
    </location>
</feature>
<dbReference type="AlphaFoldDB" id="A0A165EC62"/>
<accession>A0A165EC62</accession>
<feature type="region of interest" description="Disordered" evidence="1">
    <location>
        <begin position="355"/>
        <end position="557"/>
    </location>
</feature>
<feature type="domain" description="Holliday junction resolvase Gen1 C-terminal" evidence="2">
    <location>
        <begin position="162"/>
        <end position="268"/>
    </location>
</feature>
<evidence type="ECO:0000313" key="4">
    <source>
        <dbReference type="Proteomes" id="UP000077266"/>
    </source>
</evidence>
<gene>
    <name evidence="3" type="ORF">EXIGLDRAFT_774469</name>
</gene>
<dbReference type="Proteomes" id="UP000077266">
    <property type="component" value="Unassembled WGS sequence"/>
</dbReference>
<dbReference type="EMBL" id="KV426151">
    <property type="protein sequence ID" value="KZV86576.1"/>
    <property type="molecule type" value="Genomic_DNA"/>
</dbReference>
<dbReference type="STRING" id="1314781.A0A165EC62"/>
<organism evidence="3 4">
    <name type="scientific">Exidia glandulosa HHB12029</name>
    <dbReference type="NCBI Taxonomy" id="1314781"/>
    <lineage>
        <taxon>Eukaryota</taxon>
        <taxon>Fungi</taxon>
        <taxon>Dikarya</taxon>
        <taxon>Basidiomycota</taxon>
        <taxon>Agaricomycotina</taxon>
        <taxon>Agaricomycetes</taxon>
        <taxon>Auriculariales</taxon>
        <taxon>Exidiaceae</taxon>
        <taxon>Exidia</taxon>
    </lineage>
</organism>
<feature type="compositionally biased region" description="Low complexity" evidence="1">
    <location>
        <begin position="385"/>
        <end position="402"/>
    </location>
</feature>
<evidence type="ECO:0000259" key="2">
    <source>
        <dbReference type="Pfam" id="PF18380"/>
    </source>
</evidence>
<protein>
    <recommendedName>
        <fullName evidence="2">Holliday junction resolvase Gen1 C-terminal domain-containing protein</fullName>
    </recommendedName>
</protein>
<feature type="compositionally biased region" description="Basic and acidic residues" evidence="1">
    <location>
        <begin position="278"/>
        <end position="295"/>
    </location>
</feature>
<dbReference type="InterPro" id="IPR041177">
    <property type="entry name" value="GEN1_C"/>
</dbReference>
<dbReference type="InParanoid" id="A0A165EC62"/>
<feature type="region of interest" description="Disordered" evidence="1">
    <location>
        <begin position="195"/>
        <end position="238"/>
    </location>
</feature>
<keyword evidence="4" id="KW-1185">Reference proteome</keyword>
<dbReference type="Pfam" id="PF18380">
    <property type="entry name" value="GEN1_C"/>
    <property type="match status" value="1"/>
</dbReference>
<feature type="compositionally biased region" description="Polar residues" evidence="1">
    <location>
        <begin position="362"/>
        <end position="374"/>
    </location>
</feature>
<reference evidence="3 4" key="1">
    <citation type="journal article" date="2016" name="Mol. Biol. Evol.">
        <title>Comparative Genomics of Early-Diverging Mushroom-Forming Fungi Provides Insights into the Origins of Lignocellulose Decay Capabilities.</title>
        <authorList>
            <person name="Nagy L.G."/>
            <person name="Riley R."/>
            <person name="Tritt A."/>
            <person name="Adam C."/>
            <person name="Daum C."/>
            <person name="Floudas D."/>
            <person name="Sun H."/>
            <person name="Yadav J.S."/>
            <person name="Pangilinan J."/>
            <person name="Larsson K.H."/>
            <person name="Matsuura K."/>
            <person name="Barry K."/>
            <person name="Labutti K."/>
            <person name="Kuo R."/>
            <person name="Ohm R.A."/>
            <person name="Bhattacharya S.S."/>
            <person name="Shirouzu T."/>
            <person name="Yoshinaga Y."/>
            <person name="Martin F.M."/>
            <person name="Grigoriev I.V."/>
            <person name="Hibbett D.S."/>
        </authorList>
    </citation>
    <scope>NUCLEOTIDE SEQUENCE [LARGE SCALE GENOMIC DNA]</scope>
    <source>
        <strain evidence="3 4">HHB12029</strain>
    </source>
</reference>
<sequence length="597" mass="64931">MQQELRTNSRGIIGKKLAKLASSFPQEFPDLKVVDAYVNPIVSASSGQVTTIEWRREPNLSDLAKLCEMHFEWGYTEAILKRFRTVIWPGAVCRILRRSVLQADDLAAAAERRTVPGTPRKAGAKDDLALGTPSKMITQYFSRLEINSPHVRAFDEPDATPLITKIHSERRNASTDMLKEYRLEISPLQLARLAEQGVTGSRPAPSTNPYADSADEDEDDADEDEDGGKKKGKRVPKAPVDPKTVLRVWMPASMVELVEPRLVREYEELKERKRLKKEGKAAPKERKTKTSKDAPPKSTTTRKPKVKASAKNKYFSDSDGGVSESEVEVENIPIGGSATSAKAKAQITITSATTTTTTTTTMQAPQPALNSTRLFAQPAAKSKKSLSASRSSAASSSSLRSKTAMVADLFAPSPEKPAGFFSDEDGQLCGSNALKGKGKKQPLFYPSSSDEEDVFKVPAIPTYTHPATTTTATTTMKTTSKGQKRDSSRTDTGSDSDSNAIRKSPRKNKLQTSPRADGARRRVEPLFLPEPDSDQDVPAPSKRQPAPFPMKAKAAPAARKVAAADVIVISSSDDEMPARAKPKHAPVRCVDGVIDLT</sequence>
<evidence type="ECO:0000313" key="3">
    <source>
        <dbReference type="EMBL" id="KZV86576.1"/>
    </source>
</evidence>